<protein>
    <recommendedName>
        <fullName evidence="1">DUF6431 domain-containing protein</fullName>
    </recommendedName>
</protein>
<comment type="caution">
    <text evidence="2">The sequence shown here is derived from an EMBL/GenBank/DDBJ whole genome shotgun (WGS) entry which is preliminary data.</text>
</comment>
<evidence type="ECO:0000313" key="3">
    <source>
        <dbReference type="Proteomes" id="UP000017747"/>
    </source>
</evidence>
<keyword evidence="3" id="KW-1185">Reference proteome</keyword>
<reference evidence="2 3" key="1">
    <citation type="journal article" date="2014" name="Genome Announc.">
        <title>Genome Sequence of Youngiibacter fragilis, the Type Strain of the Genus Youngiibacter.</title>
        <authorList>
            <person name="Wawrik C.B."/>
            <person name="Callaghan A.V."/>
            <person name="Stamps B.W."/>
            <person name="Wawrik B."/>
        </authorList>
    </citation>
    <scope>NUCLEOTIDE SEQUENCE [LARGE SCALE GENOMIC DNA]</scope>
    <source>
        <strain evidence="2 3">232.1</strain>
    </source>
</reference>
<dbReference type="STRING" id="994573.T472_0208045"/>
<proteinExistence type="predicted"/>
<sequence>MPVVKLLCIMSLIWKRKNPKELIFARSRSSGLTTVMIIIAKYSMSFNEELDFFYLTGQESDAVCPVCGADLAYRDSRLRIFRDYGGHKSHILIRRLKCSCGRIHNELPDCLVPHKHYACIVIEDVLDEVSTPVDLPSEDYPCEATMERWKSFLERNTLRVEGILRSIAHSLLGYSEQLLLSGVSLVGHLRGMGSGWLSVLILPIYNSGHSLQP</sequence>
<evidence type="ECO:0000259" key="1">
    <source>
        <dbReference type="Pfam" id="PF20020"/>
    </source>
</evidence>
<dbReference type="InterPro" id="IPR045536">
    <property type="entry name" value="DUF6431"/>
</dbReference>
<dbReference type="Proteomes" id="UP000017747">
    <property type="component" value="Unassembled WGS sequence"/>
</dbReference>
<dbReference type="Pfam" id="PF20020">
    <property type="entry name" value="DUF6431"/>
    <property type="match status" value="1"/>
</dbReference>
<evidence type="ECO:0000313" key="2">
    <source>
        <dbReference type="EMBL" id="ETA81157.1"/>
    </source>
</evidence>
<feature type="domain" description="DUF6431" evidence="1">
    <location>
        <begin position="64"/>
        <end position="149"/>
    </location>
</feature>
<gene>
    <name evidence="2" type="ORF">T472_0208045</name>
</gene>
<dbReference type="AlphaFoldDB" id="V7I847"/>
<dbReference type="EMBL" id="AXUN02000156">
    <property type="protein sequence ID" value="ETA81157.1"/>
    <property type="molecule type" value="Genomic_DNA"/>
</dbReference>
<organism evidence="2 3">
    <name type="scientific">Youngiibacter fragilis 232.1</name>
    <dbReference type="NCBI Taxonomy" id="994573"/>
    <lineage>
        <taxon>Bacteria</taxon>
        <taxon>Bacillati</taxon>
        <taxon>Bacillota</taxon>
        <taxon>Clostridia</taxon>
        <taxon>Eubacteriales</taxon>
        <taxon>Clostridiaceae</taxon>
        <taxon>Youngiibacter</taxon>
    </lineage>
</organism>
<name>V7I847_9CLOT</name>
<accession>V7I847</accession>
<dbReference type="eggNOG" id="COG3464">
    <property type="taxonomic scope" value="Bacteria"/>
</dbReference>